<dbReference type="PANTHER" id="PTHR45622:SF70">
    <property type="entry name" value="SECRETION-REGULATING GUANINE NUCLEOTIDE EXCHANGE FACTOR"/>
    <property type="match status" value="1"/>
</dbReference>
<evidence type="ECO:0000256" key="1">
    <source>
        <dbReference type="ARBA" id="ARBA00022737"/>
    </source>
</evidence>
<sequence length="536" mass="58040">MPPTRTTRSTETRSTRSSTRKRAGSPPPAPAAKRRAAAKPKAAPKSKPSQKEKEDEAPKPKRTSRPRRAPVRKTDRNAAYASRPLNARQRDLPLLNPLPAPPSRERPCWQLFGWGPDNKDGPMGTGDEFAAEKPRRSKVVEKLIEDGEFGLNGAGLVAVAAGGFFSLVVDEIGQVWSFGNNEVGQLGRSTVKSADGVEVDSETSVPLHTPVRIRRLSDEFFRAVRIAAGSCIAAALSDRGELRVWGAYYFSQNSGGHKFMFSPHVDTQPFPVHIPELVGERFSDVVAGANHLVLLTVDGDVYTIGKGSEGQLGHKVPKATPTQGTVPYKVLRNTHGHRAVAIGASNDTSFFVDQQGDVWVWGLNGYGQTGTGSKQNVLWYPHQAKRVRRKDLGGKAMVVQIVGGERHTLFLASDGRVFACGNAEDGQFQLPAGAEGDIAKEVARVSEPVPVLFPHDVKEDPVVQIAASNRMNAAITRDGVLYTWGLNSGGMLGTEVESPDDIIRTPKVIVRREGSWLAKVVSCGGQHCLALLRKKP</sequence>
<dbReference type="PROSITE" id="PS50012">
    <property type="entry name" value="RCC1_3"/>
    <property type="match status" value="7"/>
</dbReference>
<dbReference type="Gene3D" id="2.130.10.30">
    <property type="entry name" value="Regulator of chromosome condensation 1/beta-lactamase-inhibitor protein II"/>
    <property type="match status" value="1"/>
</dbReference>
<feature type="repeat" description="RCC1" evidence="2">
    <location>
        <begin position="109"/>
        <end position="172"/>
    </location>
</feature>
<dbReference type="SUPFAM" id="SSF50985">
    <property type="entry name" value="RCC1/BLIP-II"/>
    <property type="match status" value="2"/>
</dbReference>
<feature type="repeat" description="RCC1" evidence="2">
    <location>
        <begin position="299"/>
        <end position="355"/>
    </location>
</feature>
<evidence type="ECO:0000256" key="3">
    <source>
        <dbReference type="SAM" id="MobiDB-lite"/>
    </source>
</evidence>
<accession>A0A4Q9MIF4</accession>
<feature type="compositionally biased region" description="Basic residues" evidence="3">
    <location>
        <begin position="32"/>
        <end position="44"/>
    </location>
</feature>
<dbReference type="InterPro" id="IPR051709">
    <property type="entry name" value="Ub-ligase/GTPase-reg"/>
</dbReference>
<gene>
    <name evidence="5" type="ORF">BD311DRAFT_764000</name>
</gene>
<feature type="compositionally biased region" description="Basic residues" evidence="3">
    <location>
        <begin position="60"/>
        <end position="71"/>
    </location>
</feature>
<feature type="repeat" description="RCC1" evidence="2">
    <location>
        <begin position="173"/>
        <end position="239"/>
    </location>
</feature>
<feature type="repeat" description="RCC1" evidence="2">
    <location>
        <begin position="479"/>
        <end position="534"/>
    </location>
</feature>
<organism evidence="5">
    <name type="scientific">Dichomitus squalens</name>
    <dbReference type="NCBI Taxonomy" id="114155"/>
    <lineage>
        <taxon>Eukaryota</taxon>
        <taxon>Fungi</taxon>
        <taxon>Dikarya</taxon>
        <taxon>Basidiomycota</taxon>
        <taxon>Agaricomycotina</taxon>
        <taxon>Agaricomycetes</taxon>
        <taxon>Polyporales</taxon>
        <taxon>Polyporaceae</taxon>
        <taxon>Dichomitus</taxon>
    </lineage>
</organism>
<evidence type="ECO:0000259" key="4">
    <source>
        <dbReference type="Pfam" id="PF25390"/>
    </source>
</evidence>
<dbReference type="OrthoDB" id="61110at2759"/>
<evidence type="ECO:0000313" key="5">
    <source>
        <dbReference type="EMBL" id="TBU25716.1"/>
    </source>
</evidence>
<feature type="domain" description="RCC1-like" evidence="4">
    <location>
        <begin position="110"/>
        <end position="530"/>
    </location>
</feature>
<evidence type="ECO:0000256" key="2">
    <source>
        <dbReference type="PROSITE-ProRule" id="PRU00235"/>
    </source>
</evidence>
<feature type="repeat" description="RCC1" evidence="2">
    <location>
        <begin position="356"/>
        <end position="414"/>
    </location>
</feature>
<dbReference type="AlphaFoldDB" id="A0A4Q9MIF4"/>
<dbReference type="Proteomes" id="UP000292957">
    <property type="component" value="Unassembled WGS sequence"/>
</dbReference>
<keyword evidence="1" id="KW-0677">Repeat</keyword>
<dbReference type="InterPro" id="IPR009091">
    <property type="entry name" value="RCC1/BLIP-II"/>
</dbReference>
<dbReference type="InterPro" id="IPR000408">
    <property type="entry name" value="Reg_chr_condens"/>
</dbReference>
<feature type="compositionally biased region" description="Basic and acidic residues" evidence="3">
    <location>
        <begin position="49"/>
        <end position="59"/>
    </location>
</feature>
<name>A0A4Q9MIF4_9APHY</name>
<protein>
    <submittedName>
        <fullName evidence="5">RCC1/BLIP-II</fullName>
    </submittedName>
</protein>
<feature type="repeat" description="RCC1" evidence="2">
    <location>
        <begin position="240"/>
        <end position="298"/>
    </location>
</feature>
<dbReference type="EMBL" id="ML143456">
    <property type="protein sequence ID" value="TBU25716.1"/>
    <property type="molecule type" value="Genomic_DNA"/>
</dbReference>
<dbReference type="Pfam" id="PF25390">
    <property type="entry name" value="WD40_RLD"/>
    <property type="match status" value="1"/>
</dbReference>
<feature type="region of interest" description="Disordered" evidence="3">
    <location>
        <begin position="1"/>
        <end position="102"/>
    </location>
</feature>
<feature type="repeat" description="RCC1" evidence="2">
    <location>
        <begin position="415"/>
        <end position="478"/>
    </location>
</feature>
<dbReference type="PANTHER" id="PTHR45622">
    <property type="entry name" value="UBIQUITIN-PROTEIN LIGASE E3A-RELATED"/>
    <property type="match status" value="1"/>
</dbReference>
<proteinExistence type="predicted"/>
<reference evidence="5" key="1">
    <citation type="submission" date="2019-01" db="EMBL/GenBank/DDBJ databases">
        <title>Draft genome sequences of three monokaryotic isolates of the white-rot basidiomycete fungus Dichomitus squalens.</title>
        <authorList>
            <consortium name="DOE Joint Genome Institute"/>
            <person name="Lopez S.C."/>
            <person name="Andreopoulos B."/>
            <person name="Pangilinan J."/>
            <person name="Lipzen A."/>
            <person name="Riley R."/>
            <person name="Ahrendt S."/>
            <person name="Ng V."/>
            <person name="Barry K."/>
            <person name="Daum C."/>
            <person name="Grigoriev I.V."/>
            <person name="Hilden K.S."/>
            <person name="Makela M.R."/>
            <person name="de Vries R.P."/>
        </authorList>
    </citation>
    <scope>NUCLEOTIDE SEQUENCE [LARGE SCALE GENOMIC DNA]</scope>
    <source>
        <strain evidence="5">OM18370.1</strain>
    </source>
</reference>
<dbReference type="PRINTS" id="PR00633">
    <property type="entry name" value="RCCNDNSATION"/>
</dbReference>
<dbReference type="InterPro" id="IPR058923">
    <property type="entry name" value="RCC1-like_dom"/>
</dbReference>